<feature type="compositionally biased region" description="Acidic residues" evidence="7">
    <location>
        <begin position="1243"/>
        <end position="1253"/>
    </location>
</feature>
<dbReference type="GO" id="GO:0006629">
    <property type="term" value="P:lipid metabolic process"/>
    <property type="evidence" value="ECO:0007669"/>
    <property type="project" value="UniProtKB-KW"/>
</dbReference>
<evidence type="ECO:0008006" key="11">
    <source>
        <dbReference type="Google" id="ProtNLM"/>
    </source>
</evidence>
<dbReference type="AlphaFoldDB" id="A0A0G4EJ68"/>
<dbReference type="GO" id="GO:0140042">
    <property type="term" value="P:lipid droplet formation"/>
    <property type="evidence" value="ECO:0007669"/>
    <property type="project" value="UniProtKB-ARBA"/>
</dbReference>
<protein>
    <recommendedName>
        <fullName evidence="11">Seipin</fullName>
    </recommendedName>
</protein>
<evidence type="ECO:0000256" key="5">
    <source>
        <dbReference type="ARBA" id="ARBA00023098"/>
    </source>
</evidence>
<feature type="compositionally biased region" description="Polar residues" evidence="7">
    <location>
        <begin position="859"/>
        <end position="868"/>
    </location>
</feature>
<evidence type="ECO:0000256" key="1">
    <source>
        <dbReference type="ARBA" id="ARBA00004477"/>
    </source>
</evidence>
<keyword evidence="5" id="KW-0443">Lipid metabolism</keyword>
<feature type="transmembrane region" description="Helical" evidence="8">
    <location>
        <begin position="255"/>
        <end position="282"/>
    </location>
</feature>
<feature type="compositionally biased region" description="Pro residues" evidence="7">
    <location>
        <begin position="927"/>
        <end position="963"/>
    </location>
</feature>
<feature type="region of interest" description="Disordered" evidence="7">
    <location>
        <begin position="314"/>
        <end position="349"/>
    </location>
</feature>
<keyword evidence="3" id="KW-0256">Endoplasmic reticulum</keyword>
<feature type="transmembrane region" description="Helical" evidence="8">
    <location>
        <begin position="23"/>
        <end position="45"/>
    </location>
</feature>
<evidence type="ECO:0000256" key="8">
    <source>
        <dbReference type="SAM" id="Phobius"/>
    </source>
</evidence>
<feature type="region of interest" description="Disordered" evidence="7">
    <location>
        <begin position="1211"/>
        <end position="1273"/>
    </location>
</feature>
<evidence type="ECO:0000256" key="2">
    <source>
        <dbReference type="ARBA" id="ARBA00022692"/>
    </source>
</evidence>
<feature type="transmembrane region" description="Helical" evidence="8">
    <location>
        <begin position="627"/>
        <end position="654"/>
    </location>
</feature>
<dbReference type="EMBL" id="CDMY01000252">
    <property type="protein sequence ID" value="CEL97056.1"/>
    <property type="molecule type" value="Genomic_DNA"/>
</dbReference>
<sequence>MISRAIGGAGVAAVEGYLLCSRLCGACLIVLPLALMASSIAYWSVVDRLFPSASQLFPIHFTYGTDDTQLDLYRPEGSTMSVTEAHVPFSHRNWDFEPPAHTEVVLGVERPVYYLPRVEINSGPYVEVDLSVQFLLPRRLLNSFDLPLTISMEIISRDGRRVARSTRSLLPAKPSLFRQLFDYFVQRSLVALGLWNDVRTFTVLLIDRFPYSSPDWLGRAIIRLAPAIPVDRAFLQMRRRMWFYPIRAYLGAHRWTAYVLFVTVASIMATAWACCLVSLLWVERILRKSTSREGFMNMEQPPVAGPLPNVRIPRPPPVAPLEPPPMRRSAPPSPVRPMPRTAPPSPPLQPLRVERGEAMAAQQRSQTRQEVPMISRAIGGAGVAAVEGYLLCSRLCGACLIVLPLALMASSIAYWSVVDRLFPSASQLFPIHFTYGTDDTQLDLYRPEGSTMSVTEAHVPFSHRNWDFEPPAHTEVVLGVERPVYYLPRVEINSGPYVEVDLSVQFLVPRRLLNSFELPLTISMEIISRDGRRVARSTRSLLPAKPSLFRQLFDYFVQRSLVALGLWNDVRTFTVLLIDRFPYSSPDWLGRAIIRLAPAIPVDRAFLEMRRRMWFYPIRAYLGAHRWTAYVLFVTVASIMATAWACCLVSLLWVERILRKSTSREGFMNMEQPPVAGPLPNVRIPRPPPVAPLEPPPMRRSAPPSPVRPMPRTAPPSPPLQPLRVERGEAMAAQQRSQTRQEVPVPSMPPPADIGRGSAEVFFDAEPLGALSTSRSVMDEPIQTVTEDPERASPSHSRSRVPKERAGRRPSLPTPFSGGDEASAAADGGDMYFDVVENGDWDILDTPREPSAAAVADSVSRTRPSITTLPIPEATTDVDEDHHEASAQDRGSSRIMQRILRKSTSREGFMNMEQPPVAGPLPNVRIPRPPPVAPLEPPPMRRSAPPSPVRPMPRTAPPSPPLQPLRVERGEAMAAQQRSQTRQEVPVSSMPPPADIGRGSTEVFFDAEPLGALSTPRSVMDEPIQTVTEDPERASPSHSRSRVPKERAGRRPSLPTPFSGGDEASAAADGGDMYFDVVENGDWDILDTPREPSAAAVADSVSRTRPSITTLPIPEATTDVDEDHHEASAQDRGSSRIMQVLRGARFFRGQDTPSNTSPTSGSWLRAGISSYGLSPRRPLPADVPESMMPAAAAAAAAAAASAGERNGEAWVVEPLDSGEVVGGRPARRGGGQAGRTGDLGEGGGDDCGDDELEPVGGGSDSAERDGSDRKKDQ</sequence>
<comment type="subcellular location">
    <subcellularLocation>
        <location evidence="1">Endoplasmic reticulum membrane</location>
        <topology evidence="1">Multi-pass membrane protein</topology>
    </subcellularLocation>
</comment>
<dbReference type="CDD" id="cd23995">
    <property type="entry name" value="Seipin_BSCL2_like"/>
    <property type="match status" value="2"/>
</dbReference>
<evidence type="ECO:0000256" key="4">
    <source>
        <dbReference type="ARBA" id="ARBA00022989"/>
    </source>
</evidence>
<feature type="region of interest" description="Disordered" evidence="7">
    <location>
        <begin position="843"/>
        <end position="1071"/>
    </location>
</feature>
<feature type="region of interest" description="Disordered" evidence="7">
    <location>
        <begin position="1085"/>
        <end position="1111"/>
    </location>
</feature>
<dbReference type="GO" id="GO:0005789">
    <property type="term" value="C:endoplasmic reticulum membrane"/>
    <property type="evidence" value="ECO:0007669"/>
    <property type="project" value="UniProtKB-SubCell"/>
</dbReference>
<feature type="region of interest" description="Disordered" evidence="7">
    <location>
        <begin position="669"/>
        <end position="829"/>
    </location>
</feature>
<keyword evidence="4 8" id="KW-1133">Transmembrane helix</keyword>
<accession>A0A0G4EJ68</accession>
<feature type="compositionally biased region" description="Polar residues" evidence="7">
    <location>
        <begin position="1101"/>
        <end position="1110"/>
    </location>
</feature>
<evidence type="ECO:0000313" key="10">
    <source>
        <dbReference type="Proteomes" id="UP000041254"/>
    </source>
</evidence>
<keyword evidence="6 8" id="KW-0472">Membrane</keyword>
<dbReference type="InterPro" id="IPR009617">
    <property type="entry name" value="Seipin"/>
</dbReference>
<reference evidence="9 10" key="1">
    <citation type="submission" date="2014-11" db="EMBL/GenBank/DDBJ databases">
        <authorList>
            <person name="Zhu J."/>
            <person name="Qi W."/>
            <person name="Song R."/>
        </authorList>
    </citation>
    <scope>NUCLEOTIDE SEQUENCE [LARGE SCALE GENOMIC DNA]</scope>
</reference>
<evidence type="ECO:0000256" key="7">
    <source>
        <dbReference type="SAM" id="MobiDB-lite"/>
    </source>
</evidence>
<dbReference type="STRING" id="1169540.A0A0G4EJ68"/>
<dbReference type="Proteomes" id="UP000041254">
    <property type="component" value="Unassembled WGS sequence"/>
</dbReference>
<feature type="compositionally biased region" description="Low complexity" evidence="7">
    <location>
        <begin position="1059"/>
        <end position="1071"/>
    </location>
</feature>
<keyword evidence="10" id="KW-1185">Reference proteome</keyword>
<keyword evidence="2 8" id="KW-0812">Transmembrane</keyword>
<dbReference type="VEuPathDB" id="CryptoDB:Vbra_20469"/>
<feature type="compositionally biased region" description="Low complexity" evidence="7">
    <location>
        <begin position="817"/>
        <end position="829"/>
    </location>
</feature>
<feature type="compositionally biased region" description="Basic and acidic residues" evidence="7">
    <location>
        <begin position="1261"/>
        <end position="1273"/>
    </location>
</feature>
<dbReference type="Pfam" id="PF06775">
    <property type="entry name" value="Seipin"/>
    <property type="match status" value="2"/>
</dbReference>
<dbReference type="PANTHER" id="PTHR48125">
    <property type="entry name" value="LP07818P1"/>
    <property type="match status" value="1"/>
</dbReference>
<gene>
    <name evidence="9" type="ORF">Vbra_20469</name>
</gene>
<feature type="compositionally biased region" description="Gly residues" evidence="7">
    <location>
        <begin position="1228"/>
        <end position="1242"/>
    </location>
</feature>
<proteinExistence type="predicted"/>
<evidence type="ECO:0000256" key="3">
    <source>
        <dbReference type="ARBA" id="ARBA00022824"/>
    </source>
</evidence>
<feature type="compositionally biased region" description="Pro residues" evidence="7">
    <location>
        <begin position="685"/>
        <end position="721"/>
    </location>
</feature>
<dbReference type="PANTHER" id="PTHR48125:SF12">
    <property type="entry name" value="AT HOOK TRANSCRIPTION FACTOR FAMILY-RELATED"/>
    <property type="match status" value="1"/>
</dbReference>
<name>A0A0G4EJ68_VITBC</name>
<evidence type="ECO:0000256" key="6">
    <source>
        <dbReference type="ARBA" id="ARBA00023136"/>
    </source>
</evidence>
<organism evidence="9 10">
    <name type="scientific">Vitrella brassicaformis (strain CCMP3155)</name>
    <dbReference type="NCBI Taxonomy" id="1169540"/>
    <lineage>
        <taxon>Eukaryota</taxon>
        <taxon>Sar</taxon>
        <taxon>Alveolata</taxon>
        <taxon>Colpodellida</taxon>
        <taxon>Vitrellaceae</taxon>
        <taxon>Vitrella</taxon>
    </lineage>
</organism>
<evidence type="ECO:0000313" key="9">
    <source>
        <dbReference type="EMBL" id="CEL97056.1"/>
    </source>
</evidence>
<dbReference type="InParanoid" id="A0A0G4EJ68"/>